<evidence type="ECO:0000256" key="3">
    <source>
        <dbReference type="RuleBase" id="RU368068"/>
    </source>
</evidence>
<dbReference type="Pfam" id="PF01019">
    <property type="entry name" value="G_glu_transpept"/>
    <property type="match status" value="1"/>
</dbReference>
<dbReference type="InterPro" id="IPR000101">
    <property type="entry name" value="GGT_peptidase"/>
</dbReference>
<comment type="function">
    <text evidence="3">Cleaves the gamma-glutamyl peptide bond of glutathione and glutathione conjugates.</text>
</comment>
<dbReference type="InterPro" id="IPR055262">
    <property type="entry name" value="GGT_CS"/>
</dbReference>
<comment type="catalytic activity">
    <reaction evidence="3">
        <text>an N-terminal (5-L-glutamyl)-[peptide] + an alpha-amino acid = 5-L-glutamyl amino acid + an N-terminal L-alpha-aminoacyl-[peptide]</text>
        <dbReference type="Rhea" id="RHEA:23904"/>
        <dbReference type="Rhea" id="RHEA-COMP:9780"/>
        <dbReference type="Rhea" id="RHEA-COMP:9795"/>
        <dbReference type="ChEBI" id="CHEBI:77644"/>
        <dbReference type="ChEBI" id="CHEBI:78597"/>
        <dbReference type="ChEBI" id="CHEBI:78599"/>
        <dbReference type="ChEBI" id="CHEBI:78608"/>
        <dbReference type="EC" id="2.3.2.2"/>
    </reaction>
</comment>
<protein>
    <recommendedName>
        <fullName evidence="3">Glutathione hydrolase</fullName>
        <ecNumber evidence="3">2.3.2.2</ecNumber>
        <ecNumber evidence="3">3.4.19.13</ecNumber>
    </recommendedName>
    <alternativeName>
        <fullName evidence="3">Gamma-glutamyltransferase</fullName>
    </alternativeName>
    <alternativeName>
        <fullName evidence="3">Gamma-glutamyltranspeptidase</fullName>
    </alternativeName>
</protein>
<dbReference type="PROSITE" id="PS00462">
    <property type="entry name" value="G_GLU_TRANSPEPTIDASE"/>
    <property type="match status" value="1"/>
</dbReference>
<comment type="pathway">
    <text evidence="3">Sulfur metabolism; glutathione metabolism.</text>
</comment>
<dbReference type="NCBIfam" id="TIGR00066">
    <property type="entry name" value="g_glut_trans"/>
    <property type="match status" value="1"/>
</dbReference>
<dbReference type="Proteomes" id="UP001558613">
    <property type="component" value="Unassembled WGS sequence"/>
</dbReference>
<comment type="caution">
    <text evidence="4">The sequence shown here is derived from an EMBL/GenBank/DDBJ whole genome shotgun (WGS) entry which is preliminary data.</text>
</comment>
<keyword evidence="3" id="KW-0812">Transmembrane</keyword>
<dbReference type="SUPFAM" id="SSF56235">
    <property type="entry name" value="N-terminal nucleophile aminohydrolases (Ntn hydrolases)"/>
    <property type="match status" value="1"/>
</dbReference>
<evidence type="ECO:0000256" key="1">
    <source>
        <dbReference type="ARBA" id="ARBA00009381"/>
    </source>
</evidence>
<keyword evidence="3" id="KW-0378">Hydrolase</keyword>
<feature type="transmembrane region" description="Helical" evidence="3">
    <location>
        <begin position="96"/>
        <end position="117"/>
    </location>
</feature>
<keyword evidence="3" id="KW-1133">Transmembrane helix</keyword>
<keyword evidence="3" id="KW-0012">Acyltransferase</keyword>
<dbReference type="PANTHER" id="PTHR11686">
    <property type="entry name" value="GAMMA GLUTAMYL TRANSPEPTIDASE"/>
    <property type="match status" value="1"/>
</dbReference>
<accession>A0ABR3MNT5</accession>
<dbReference type="EMBL" id="JAYMGO010000010">
    <property type="protein sequence ID" value="KAL1266272.1"/>
    <property type="molecule type" value="Genomic_DNA"/>
</dbReference>
<keyword evidence="2" id="KW-0325">Glycoprotein</keyword>
<dbReference type="EC" id="2.3.2.2" evidence="3"/>
<dbReference type="InterPro" id="IPR029055">
    <property type="entry name" value="Ntn_hydrolases_N"/>
</dbReference>
<comment type="subcellular location">
    <subcellularLocation>
        <location evidence="3">Membrane</location>
        <topology evidence="3">Single-pass type II membrane protein</topology>
    </subcellularLocation>
</comment>
<gene>
    <name evidence="4" type="ORF">QQF64_001947</name>
</gene>
<name>A0ABR3MNT5_9TELE</name>
<dbReference type="InterPro" id="IPR043138">
    <property type="entry name" value="GGT_lsub"/>
</dbReference>
<dbReference type="EC" id="3.4.19.13" evidence="3"/>
<evidence type="ECO:0000256" key="2">
    <source>
        <dbReference type="ARBA" id="ARBA00023180"/>
    </source>
</evidence>
<dbReference type="PANTHER" id="PTHR11686:SF56">
    <property type="entry name" value="GLUTATHIONE HYDROLASE 1 PROENZYME-RELATED"/>
    <property type="match status" value="1"/>
</dbReference>
<dbReference type="PRINTS" id="PR01210">
    <property type="entry name" value="GGTRANSPTASE"/>
</dbReference>
<reference evidence="4 5" key="1">
    <citation type="submission" date="2023-09" db="EMBL/GenBank/DDBJ databases">
        <authorList>
            <person name="Wang M."/>
        </authorList>
    </citation>
    <scope>NUCLEOTIDE SEQUENCE [LARGE SCALE GENOMIC DNA]</scope>
    <source>
        <strain evidence="4">GT-2023</strain>
        <tissue evidence="4">Liver</tissue>
    </source>
</reference>
<sequence length="742" mass="79704">MSLSPRFSCPCAPPLCLCSSRLPPCHAHISIVAQSERSIPTCVYRSHGSAHFQQLCVYDGKPFLSCQHPAERRLILLETLREACEVYREMVQKSTVVGLTLLLLAAVGTFLAVFFSVQGKKTSPEAENGYFKAAVAADAGTCSEIGRDILKRGGSAVDSAIAALLCVGLMNAHSMGIGGGLLFTIYDAKTGKVETINARETAPANATRDMFGNSTDLSQTGGLSIAVPGEIRGYEMAHNRHGKLPWKELFLPSIQLARNGFPIGNALANAIQSKKDIIMGDKTLCSVFCDSTGNILKENDTITFTKLADTYEFIAENGANSFYSGPIAENLVRDIQAADGIITLEDLRDYKPLLDESPLTATMGEYKMVTPTAPASGPVLTLILNILSGYNFSSDSVSTTEKKILTYHRIVEAFRFAYAKRTVLGDPQFLNISSFIQNITSKDYADMILQKITDNTTQQESYYEPEFYLPDNHGTSHVSVVAEDGSAVAATSTINLYFGSKFMSNSTGILLNNEMDDFSSPLITNNFGVPPSPNNFIVPNKRPMSSMCPAILLDKNNKVKMVVGASGGTKITTAVAEVILKALSFDYDLKKAIADPRIHNQLSPNATQAEPNFDQAILEGLAAKNHVIEVLKSTGAVVQAVVRYSAGLSAESDPRKGGYAAGANSSQVDTHVLSAVPASSFANILALSCAFRGRLFPSGGFESCWVHAARKRSGSFTVPGSPIGADNKALSHGTRRYNGTTI</sequence>
<proteinExistence type="inferred from homology"/>
<keyword evidence="3" id="KW-0808">Transferase</keyword>
<dbReference type="Gene3D" id="3.60.20.40">
    <property type="match status" value="1"/>
</dbReference>
<dbReference type="Gene3D" id="1.10.246.130">
    <property type="match status" value="1"/>
</dbReference>
<evidence type="ECO:0000313" key="4">
    <source>
        <dbReference type="EMBL" id="KAL1266272.1"/>
    </source>
</evidence>
<comment type="similarity">
    <text evidence="1">Belongs to the gamma-glutamyltransferase family.</text>
</comment>
<comment type="catalytic activity">
    <reaction evidence="3">
        <text>glutathione + H2O = L-cysteinylglycine + L-glutamate</text>
        <dbReference type="Rhea" id="RHEA:28807"/>
        <dbReference type="ChEBI" id="CHEBI:15377"/>
        <dbReference type="ChEBI" id="CHEBI:29985"/>
        <dbReference type="ChEBI" id="CHEBI:57925"/>
        <dbReference type="ChEBI" id="CHEBI:61694"/>
        <dbReference type="EC" id="3.4.19.13"/>
    </reaction>
</comment>
<comment type="catalytic activity">
    <reaction evidence="3">
        <text>an S-substituted glutathione + H2O = an S-substituted L-cysteinylglycine + L-glutamate</text>
        <dbReference type="Rhea" id="RHEA:59468"/>
        <dbReference type="ChEBI" id="CHEBI:15377"/>
        <dbReference type="ChEBI" id="CHEBI:29985"/>
        <dbReference type="ChEBI" id="CHEBI:90779"/>
        <dbReference type="ChEBI" id="CHEBI:143103"/>
        <dbReference type="EC" id="3.4.19.13"/>
    </reaction>
</comment>
<dbReference type="InterPro" id="IPR043137">
    <property type="entry name" value="GGT_ssub_C"/>
</dbReference>
<organism evidence="4 5">
    <name type="scientific">Cirrhinus molitorella</name>
    <name type="common">mud carp</name>
    <dbReference type="NCBI Taxonomy" id="172907"/>
    <lineage>
        <taxon>Eukaryota</taxon>
        <taxon>Metazoa</taxon>
        <taxon>Chordata</taxon>
        <taxon>Craniata</taxon>
        <taxon>Vertebrata</taxon>
        <taxon>Euteleostomi</taxon>
        <taxon>Actinopterygii</taxon>
        <taxon>Neopterygii</taxon>
        <taxon>Teleostei</taxon>
        <taxon>Ostariophysi</taxon>
        <taxon>Cypriniformes</taxon>
        <taxon>Cyprinidae</taxon>
        <taxon>Labeoninae</taxon>
        <taxon>Labeonini</taxon>
        <taxon>Cirrhinus</taxon>
    </lineage>
</organism>
<evidence type="ECO:0000313" key="5">
    <source>
        <dbReference type="Proteomes" id="UP001558613"/>
    </source>
</evidence>
<keyword evidence="3" id="KW-0472">Membrane</keyword>
<keyword evidence="5" id="KW-1185">Reference proteome</keyword>